<proteinExistence type="predicted"/>
<keyword evidence="4" id="KW-1185">Reference proteome</keyword>
<dbReference type="Proteomes" id="UP000030765">
    <property type="component" value="Unassembled WGS sequence"/>
</dbReference>
<name>A0A084WPP7_ANOSI</name>
<feature type="region of interest" description="Disordered" evidence="1">
    <location>
        <begin position="86"/>
        <end position="110"/>
    </location>
</feature>
<dbReference type="EnsemblMetazoa" id="ASIC020297-RA">
    <property type="protein sequence ID" value="ASIC020297-PA"/>
    <property type="gene ID" value="ASIC020297"/>
</dbReference>
<dbReference type="EMBL" id="ATLV01025116">
    <property type="status" value="NOT_ANNOTATED_CDS"/>
    <property type="molecule type" value="Genomic_DNA"/>
</dbReference>
<protein>
    <submittedName>
        <fullName evidence="2 3">ABC transporter</fullName>
    </submittedName>
</protein>
<reference evidence="3" key="2">
    <citation type="submission" date="2020-05" db="UniProtKB">
        <authorList>
            <consortium name="EnsemblMetazoa"/>
        </authorList>
    </citation>
    <scope>IDENTIFICATION</scope>
</reference>
<dbReference type="AlphaFoldDB" id="A0A084WPP7"/>
<organism evidence="2">
    <name type="scientific">Anopheles sinensis</name>
    <name type="common">Mosquito</name>
    <dbReference type="NCBI Taxonomy" id="74873"/>
    <lineage>
        <taxon>Eukaryota</taxon>
        <taxon>Metazoa</taxon>
        <taxon>Ecdysozoa</taxon>
        <taxon>Arthropoda</taxon>
        <taxon>Hexapoda</taxon>
        <taxon>Insecta</taxon>
        <taxon>Pterygota</taxon>
        <taxon>Neoptera</taxon>
        <taxon>Endopterygota</taxon>
        <taxon>Diptera</taxon>
        <taxon>Nematocera</taxon>
        <taxon>Culicoidea</taxon>
        <taxon>Culicidae</taxon>
        <taxon>Anophelinae</taxon>
        <taxon>Anopheles</taxon>
    </lineage>
</organism>
<accession>A0A084WPP7</accession>
<dbReference type="EMBL" id="KE525369">
    <property type="protein sequence ID" value="KFB52191.1"/>
    <property type="molecule type" value="Genomic_DNA"/>
</dbReference>
<reference evidence="2 4" key="1">
    <citation type="journal article" date="2014" name="BMC Genomics">
        <title>Genome sequence of Anopheles sinensis provides insight into genetics basis of mosquito competence for malaria parasites.</title>
        <authorList>
            <person name="Zhou D."/>
            <person name="Zhang D."/>
            <person name="Ding G."/>
            <person name="Shi L."/>
            <person name="Hou Q."/>
            <person name="Ye Y."/>
            <person name="Xu Y."/>
            <person name="Zhou H."/>
            <person name="Xiong C."/>
            <person name="Li S."/>
            <person name="Yu J."/>
            <person name="Hong S."/>
            <person name="Yu X."/>
            <person name="Zou P."/>
            <person name="Chen C."/>
            <person name="Chang X."/>
            <person name="Wang W."/>
            <person name="Lv Y."/>
            <person name="Sun Y."/>
            <person name="Ma L."/>
            <person name="Shen B."/>
            <person name="Zhu C."/>
        </authorList>
    </citation>
    <scope>NUCLEOTIDE SEQUENCE [LARGE SCALE GENOMIC DNA]</scope>
</reference>
<evidence type="ECO:0000313" key="4">
    <source>
        <dbReference type="Proteomes" id="UP000030765"/>
    </source>
</evidence>
<evidence type="ECO:0000313" key="2">
    <source>
        <dbReference type="EMBL" id="KFB52191.1"/>
    </source>
</evidence>
<dbReference type="VEuPathDB" id="VectorBase:ASIC020297"/>
<evidence type="ECO:0000256" key="1">
    <source>
        <dbReference type="SAM" id="MobiDB-lite"/>
    </source>
</evidence>
<evidence type="ECO:0000313" key="3">
    <source>
        <dbReference type="EnsemblMetazoa" id="ASIC020297-PA"/>
    </source>
</evidence>
<gene>
    <name evidence="2" type="ORF">ZHAS_00020297</name>
</gene>
<sequence length="110" mass="12089">MKVPLPSNIFLTGPSGNRFGAGSGEAETVALRSPGQGDVVVYRDEISLNGEFFQRKPGVRAMQTGVSPEFRRSRAARCWPLGAKYDAADDDVDDGNRRRKAVEEEEESEE</sequence>